<dbReference type="GO" id="GO:0019069">
    <property type="term" value="P:viral capsid assembly"/>
    <property type="evidence" value="ECO:0007669"/>
    <property type="project" value="InterPro"/>
</dbReference>
<dbReference type="InterPro" id="IPR009636">
    <property type="entry name" value="SCAF"/>
</dbReference>
<reference evidence="2" key="1">
    <citation type="journal article" date="2021" name="Proc. Natl. Acad. Sci. U.S.A.">
        <title>A Catalog of Tens of Thousands of Viruses from Human Metagenomes Reveals Hidden Associations with Chronic Diseases.</title>
        <authorList>
            <person name="Tisza M.J."/>
            <person name="Buck C.B."/>
        </authorList>
    </citation>
    <scope>NUCLEOTIDE SEQUENCE</scope>
    <source>
        <strain evidence="2">CtuvC1</strain>
    </source>
</reference>
<proteinExistence type="predicted"/>
<keyword evidence="1" id="KW-0175">Coiled coil</keyword>
<accession>A0A8S5LZF4</accession>
<name>A0A8S5LZF4_9CAUD</name>
<organism evidence="2">
    <name type="scientific">Siphoviridae sp. ctuvC1</name>
    <dbReference type="NCBI Taxonomy" id="2826507"/>
    <lineage>
        <taxon>Viruses</taxon>
        <taxon>Duplodnaviria</taxon>
        <taxon>Heunggongvirae</taxon>
        <taxon>Uroviricota</taxon>
        <taxon>Caudoviricetes</taxon>
    </lineage>
</organism>
<dbReference type="EMBL" id="BK014784">
    <property type="protein sequence ID" value="DAD75453.1"/>
    <property type="molecule type" value="Genomic_DNA"/>
</dbReference>
<evidence type="ECO:0000256" key="1">
    <source>
        <dbReference type="SAM" id="Coils"/>
    </source>
</evidence>
<feature type="coiled-coil region" evidence="1">
    <location>
        <begin position="22"/>
        <end position="86"/>
    </location>
</feature>
<dbReference type="Pfam" id="PF06810">
    <property type="entry name" value="Phage_scaffold"/>
    <property type="match status" value="1"/>
</dbReference>
<evidence type="ECO:0000313" key="2">
    <source>
        <dbReference type="EMBL" id="DAD75453.1"/>
    </source>
</evidence>
<sequence>MALTRKMLKAMGIGEEQIDQIIEAHADTVDALKEERDTLKGKAQELAGVQKELDETKKQLEAAGDNDGYKKQYDDLKQEFDEFKQAASVKEAHTAKATAYRKMLQAAGVSEKRIDSVLKVSDIDSIELDAKGQIKGADKLTEAVKTEWADFIVSEGQRGANTSTPPGNTQNKTVFSADDMKKMSAAEINANWENIKQSLKSTN</sequence>
<protein>
    <submittedName>
        <fullName evidence="2">Minor structural protein</fullName>
    </submittedName>
</protein>